<dbReference type="GO" id="GO:0008168">
    <property type="term" value="F:methyltransferase activity"/>
    <property type="evidence" value="ECO:0007669"/>
    <property type="project" value="InterPro"/>
</dbReference>
<evidence type="ECO:0000313" key="3">
    <source>
        <dbReference type="EMBL" id="EGW32838.1"/>
    </source>
</evidence>
<dbReference type="KEGG" id="spaa:SPAPADRAFT_70814"/>
<dbReference type="HOGENOM" id="CLU_000445_81_3_1"/>
<dbReference type="SUPFAM" id="SSF46689">
    <property type="entry name" value="Homeodomain-like"/>
    <property type="match status" value="1"/>
</dbReference>
<dbReference type="SUPFAM" id="SSF57884">
    <property type="entry name" value="Ada DNA repair protein, N-terminal domain (N-Ada 10)"/>
    <property type="match status" value="1"/>
</dbReference>
<keyword evidence="4" id="KW-1185">Reference proteome</keyword>
<dbReference type="eggNOG" id="ENOG502S6W3">
    <property type="taxonomic scope" value="Eukaryota"/>
</dbReference>
<dbReference type="GeneID" id="18875348"/>
<dbReference type="Proteomes" id="UP000000709">
    <property type="component" value="Unassembled WGS sequence"/>
</dbReference>
<dbReference type="InterPro" id="IPR004026">
    <property type="entry name" value="Ada_DNA_repair_Zn-bd"/>
</dbReference>
<evidence type="ECO:0000256" key="1">
    <source>
        <dbReference type="ARBA" id="ARBA00023159"/>
    </source>
</evidence>
<feature type="domain" description="Ada DNA repair metal-binding" evidence="2">
    <location>
        <begin position="9"/>
        <end position="72"/>
    </location>
</feature>
<dbReference type="OrthoDB" id="2447880at2759"/>
<keyword evidence="1" id="KW-0010">Activator</keyword>
<dbReference type="InterPro" id="IPR009057">
    <property type="entry name" value="Homeodomain-like_sf"/>
</dbReference>
<dbReference type="GO" id="GO:0006281">
    <property type="term" value="P:DNA repair"/>
    <property type="evidence" value="ECO:0007669"/>
    <property type="project" value="InterPro"/>
</dbReference>
<dbReference type="InterPro" id="IPR035451">
    <property type="entry name" value="Ada-like_dom_sf"/>
</dbReference>
<dbReference type="GO" id="GO:0003677">
    <property type="term" value="F:DNA binding"/>
    <property type="evidence" value="ECO:0007669"/>
    <property type="project" value="InterPro"/>
</dbReference>
<dbReference type="AlphaFoldDB" id="G3AK27"/>
<reference evidence="3 4" key="1">
    <citation type="journal article" date="2011" name="Proc. Natl. Acad. Sci. U.S.A.">
        <title>Comparative genomics of xylose-fermenting fungi for enhanced biofuel production.</title>
        <authorList>
            <person name="Wohlbach D.J."/>
            <person name="Kuo A."/>
            <person name="Sato T.K."/>
            <person name="Potts K.M."/>
            <person name="Salamov A.A."/>
            <person name="LaButti K.M."/>
            <person name="Sun H."/>
            <person name="Clum A."/>
            <person name="Pangilinan J.L."/>
            <person name="Lindquist E.A."/>
            <person name="Lucas S."/>
            <person name="Lapidus A."/>
            <person name="Jin M."/>
            <person name="Gunawan C."/>
            <person name="Balan V."/>
            <person name="Dale B.E."/>
            <person name="Jeffries T.W."/>
            <person name="Zinkel R."/>
            <person name="Barry K.W."/>
            <person name="Grigoriev I.V."/>
            <person name="Gasch A.P."/>
        </authorList>
    </citation>
    <scope>NUCLEOTIDE SEQUENCE [LARGE SCALE GENOMIC DNA]</scope>
    <source>
        <strain evidence="4">NRRL Y-27907 / 11-Y1</strain>
    </source>
</reference>
<evidence type="ECO:0000259" key="2">
    <source>
        <dbReference type="Pfam" id="PF02805"/>
    </source>
</evidence>
<dbReference type="RefSeq" id="XP_007374353.1">
    <property type="nucleotide sequence ID" value="XM_007374291.1"/>
</dbReference>
<dbReference type="Pfam" id="PF02805">
    <property type="entry name" value="Ada_Zn_binding"/>
    <property type="match status" value="1"/>
</dbReference>
<proteinExistence type="predicted"/>
<dbReference type="InParanoid" id="G3AK27"/>
<dbReference type="STRING" id="619300.G3AK27"/>
<dbReference type="GO" id="GO:0008270">
    <property type="term" value="F:zinc ion binding"/>
    <property type="evidence" value="ECO:0007669"/>
    <property type="project" value="InterPro"/>
</dbReference>
<organism evidence="4">
    <name type="scientific">Spathaspora passalidarum (strain NRRL Y-27907 / 11-Y1)</name>
    <dbReference type="NCBI Taxonomy" id="619300"/>
    <lineage>
        <taxon>Eukaryota</taxon>
        <taxon>Fungi</taxon>
        <taxon>Dikarya</taxon>
        <taxon>Ascomycota</taxon>
        <taxon>Saccharomycotina</taxon>
        <taxon>Pichiomycetes</taxon>
        <taxon>Debaryomycetaceae</taxon>
        <taxon>Spathaspora</taxon>
    </lineage>
</organism>
<dbReference type="OMA" id="MCHGSPY"/>
<dbReference type="GO" id="GO:0006355">
    <property type="term" value="P:regulation of DNA-templated transcription"/>
    <property type="evidence" value="ECO:0007669"/>
    <property type="project" value="InterPro"/>
</dbReference>
<dbReference type="Gene3D" id="1.10.10.60">
    <property type="entry name" value="Homeodomain-like"/>
    <property type="match status" value="1"/>
</dbReference>
<gene>
    <name evidence="3" type="ORF">SPAPADRAFT_70814</name>
</gene>
<dbReference type="Gene3D" id="3.40.10.10">
    <property type="entry name" value="DNA Methylphosphotriester Repair Domain"/>
    <property type="match status" value="1"/>
</dbReference>
<evidence type="ECO:0000313" key="4">
    <source>
        <dbReference type="Proteomes" id="UP000000709"/>
    </source>
</evidence>
<sequence>MEFTTEDAKYEALKNRDPQAEGKFIYAVKSTKIYCRPTCYSRLALRKNIMFLDSSQQAIALGYRSCKRCRPDVSRGWNTSRELVDQACRLIFEQAIQGCKLSMDAIIIQLKISKWHLCRMFKSYTGYTPRSFHIQCKLLHQNPLEGIPLPEIQTKKNKLRVNQIIATIDIDTLITLH</sequence>
<accession>G3AK27</accession>
<name>G3AK27_SPAPN</name>
<dbReference type="EMBL" id="GL996501">
    <property type="protein sequence ID" value="EGW32838.1"/>
    <property type="molecule type" value="Genomic_DNA"/>
</dbReference>
<protein>
    <recommendedName>
        <fullName evidence="2">Ada DNA repair metal-binding domain-containing protein</fullName>
    </recommendedName>
</protein>